<dbReference type="PANTHER" id="PTHR42736">
    <property type="entry name" value="PROTEIN-GLUTAMINE GAMMA-GLUTAMYLTRANSFERASE"/>
    <property type="match status" value="1"/>
</dbReference>
<feature type="transmembrane region" description="Helical" evidence="2">
    <location>
        <begin position="211"/>
        <end position="232"/>
    </location>
</feature>
<dbReference type="Pfam" id="PF01841">
    <property type="entry name" value="Transglut_core"/>
    <property type="match status" value="1"/>
</dbReference>
<feature type="compositionally biased region" description="Acidic residues" evidence="1">
    <location>
        <begin position="573"/>
        <end position="583"/>
    </location>
</feature>
<evidence type="ECO:0000313" key="5">
    <source>
        <dbReference type="EMBL" id="MDX5895104.1"/>
    </source>
</evidence>
<dbReference type="Proteomes" id="UP000025229">
    <property type="component" value="Chromosome"/>
</dbReference>
<dbReference type="EMBL" id="JAWXXX010000001">
    <property type="protein sequence ID" value="MDX5895104.1"/>
    <property type="molecule type" value="Genomic_DNA"/>
</dbReference>
<dbReference type="Pfam" id="PF11992">
    <property type="entry name" value="TgpA_N"/>
    <property type="match status" value="1"/>
</dbReference>
<gene>
    <name evidence="4" type="ORF">RradSPS_2418</name>
    <name evidence="5" type="ORF">SIL72_13840</name>
</gene>
<protein>
    <submittedName>
        <fullName evidence="5">DUF3488 and transglutaminase-like domain-containing protein</fullName>
    </submittedName>
    <submittedName>
        <fullName evidence="4">Transglutaminase-like superfamily</fullName>
    </submittedName>
</protein>
<dbReference type="HOGENOM" id="CLU_371266_0_0_11"/>
<dbReference type="EMBL" id="CP007514">
    <property type="protein sequence ID" value="AHY47701.1"/>
    <property type="molecule type" value="Genomic_DNA"/>
</dbReference>
<organism evidence="4 6">
    <name type="scientific">Rubrobacter radiotolerans</name>
    <name type="common">Arthrobacter radiotolerans</name>
    <dbReference type="NCBI Taxonomy" id="42256"/>
    <lineage>
        <taxon>Bacteria</taxon>
        <taxon>Bacillati</taxon>
        <taxon>Actinomycetota</taxon>
        <taxon>Rubrobacteria</taxon>
        <taxon>Rubrobacterales</taxon>
        <taxon>Rubrobacteraceae</taxon>
        <taxon>Rubrobacter</taxon>
    </lineage>
</organism>
<evidence type="ECO:0000256" key="2">
    <source>
        <dbReference type="SAM" id="Phobius"/>
    </source>
</evidence>
<keyword evidence="2" id="KW-0812">Transmembrane</keyword>
<dbReference type="KEGG" id="rrd:RradSPS_2418"/>
<evidence type="ECO:0000313" key="4">
    <source>
        <dbReference type="EMBL" id="AHY47701.1"/>
    </source>
</evidence>
<dbReference type="InterPro" id="IPR038765">
    <property type="entry name" value="Papain-like_cys_pep_sf"/>
</dbReference>
<feature type="transmembrane region" description="Helical" evidence="2">
    <location>
        <begin position="127"/>
        <end position="150"/>
    </location>
</feature>
<dbReference type="OrthoDB" id="9804023at2"/>
<evidence type="ECO:0000313" key="6">
    <source>
        <dbReference type="Proteomes" id="UP000025229"/>
    </source>
</evidence>
<dbReference type="InterPro" id="IPR002931">
    <property type="entry name" value="Transglutaminase-like"/>
</dbReference>
<evidence type="ECO:0000259" key="3">
    <source>
        <dbReference type="SMART" id="SM00460"/>
    </source>
</evidence>
<feature type="transmembrane region" description="Helical" evidence="2">
    <location>
        <begin position="181"/>
        <end position="199"/>
    </location>
</feature>
<keyword evidence="2" id="KW-1133">Transmembrane helix</keyword>
<keyword evidence="6" id="KW-1185">Reference proteome</keyword>
<reference evidence="4 6" key="1">
    <citation type="submission" date="2014-03" db="EMBL/GenBank/DDBJ databases">
        <title>Complete genome sequence of the Radio-Resistant Rubrobacter radiotolerans RSPS-4.</title>
        <authorList>
            <person name="Egas C.C."/>
            <person name="Barroso C.C."/>
            <person name="Froufe H.J.C."/>
            <person name="Pacheco J.J."/>
            <person name="Albuquerque L.L."/>
            <person name="da Costa M.M.S."/>
        </authorList>
    </citation>
    <scope>NUCLEOTIDE SEQUENCE [LARGE SCALE GENOMIC DNA]</scope>
    <source>
        <strain evidence="4 6">RSPS-4</strain>
    </source>
</reference>
<dbReference type="SUPFAM" id="SSF54001">
    <property type="entry name" value="Cysteine proteinases"/>
    <property type="match status" value="1"/>
</dbReference>
<dbReference type="STRING" id="42256.RradSPS_2418"/>
<proteinExistence type="predicted"/>
<dbReference type="Proteomes" id="UP001281130">
    <property type="component" value="Unassembled WGS sequence"/>
</dbReference>
<dbReference type="InterPro" id="IPR052901">
    <property type="entry name" value="Bact_TGase-like"/>
</dbReference>
<dbReference type="Gene3D" id="3.10.620.30">
    <property type="match status" value="1"/>
</dbReference>
<dbReference type="SMART" id="SM00460">
    <property type="entry name" value="TGc"/>
    <property type="match status" value="1"/>
</dbReference>
<sequence length="765" mass="81020">MTGRGAAGVERVALCVAVLAAGAAFSVLFAESGPGSGPSGFGAGSLVGLFGGGAFPAFFGAALLAFLVGSAGRFRLVLLPPAILLYTLLAAYGAPPLSLSGLRELSQRVGADLLQASNTMYFEPAPYAVAPGLIVVFVPMVMVICAFATSAALYERAPLISIATLGLTVGVLSTISFEAGIGPFFAVFLFGSLVLALFSGAGGEGRSLRRVGLVGAALVGGLVLLLPSLPFASATLSGGSIDWTEIGTGGPSRLDVQADVGEYLNSGRETELMRVSSTEPLYWRGGTLDSFDGVRWSSTTGDGSYGDYGEEVAEGIPSSPVVQSVEVLDSETDLIFGGYRISGISNDVPDASRNADGSWTAGEPFTEGDYYRILSEVPQPTAAQLRRSGTAYPESVREKYLDLPASTPENVSATAEEIRQNYNTNTPYATARAVERYLTTDGGFTYNLDVDYRRADWAVEEFLGDGREGFCTQFATAMALILRDMDVPSRVVYGATTGEEVGENVYLVRGENMHTWVEVYFPGVGWYPFDPTPGFAMPETMQSNVPRLDETPSLGDGTPQAESRATEEREQEAPEELEVSPEEDPARADGATSGAGLPGWLGVALLGGLFIAAVPVTKRLLLSRGRPEDYYRDLAGRLADALPPGSVAADEPPSSLTVEERLSLLSGALGLDGRPFAGFADAYSEHLYAREVADGRAIRRAYRRAVSEYAKLPLWRRALAALNPASLLGRARHRLSGEASRLAGSASVRAAKVRRTLEERLGRRP</sequence>
<feature type="region of interest" description="Disordered" evidence="1">
    <location>
        <begin position="545"/>
        <end position="593"/>
    </location>
</feature>
<evidence type="ECO:0000256" key="1">
    <source>
        <dbReference type="SAM" id="MobiDB-lite"/>
    </source>
</evidence>
<feature type="transmembrane region" description="Helical" evidence="2">
    <location>
        <begin position="76"/>
        <end position="94"/>
    </location>
</feature>
<dbReference type="AlphaFoldDB" id="A0A023X664"/>
<dbReference type="InterPro" id="IPR021878">
    <property type="entry name" value="TgpA_N"/>
</dbReference>
<accession>A0A023X664</accession>
<feature type="domain" description="Transglutaminase-like" evidence="3">
    <location>
        <begin position="463"/>
        <end position="533"/>
    </location>
</feature>
<dbReference type="eggNOG" id="COG1305">
    <property type="taxonomic scope" value="Bacteria"/>
</dbReference>
<dbReference type="RefSeq" id="WP_051589778.1">
    <property type="nucleotide sequence ID" value="NZ_CP007514.1"/>
</dbReference>
<dbReference type="PANTHER" id="PTHR42736:SF1">
    <property type="entry name" value="PROTEIN-GLUTAMINE GAMMA-GLUTAMYLTRANSFERASE"/>
    <property type="match status" value="1"/>
</dbReference>
<feature type="transmembrane region" description="Helical" evidence="2">
    <location>
        <begin position="46"/>
        <end position="69"/>
    </location>
</feature>
<reference evidence="5" key="2">
    <citation type="submission" date="2023-11" db="EMBL/GenBank/DDBJ databases">
        <title>MicrobeMod: A computational toolkit for identifying prokaryotic methylation and restriction-modification with nanopore sequencing.</title>
        <authorList>
            <person name="Crits-Christoph A."/>
            <person name="Kang S.C."/>
            <person name="Lee H."/>
            <person name="Ostrov N."/>
        </authorList>
    </citation>
    <scope>NUCLEOTIDE SEQUENCE</scope>
    <source>
        <strain evidence="5">ATCC 51242</strain>
    </source>
</reference>
<feature type="transmembrane region" description="Helical" evidence="2">
    <location>
        <begin position="157"/>
        <end position="175"/>
    </location>
</feature>
<name>A0A023X664_RUBRA</name>
<keyword evidence="2" id="KW-0472">Membrane</keyword>
<dbReference type="PATRIC" id="fig|42256.3.peg.2462"/>